<evidence type="ECO:0000313" key="2">
    <source>
        <dbReference type="EMBL" id="ADE10669.1"/>
    </source>
</evidence>
<accession>D5CM55</accession>
<evidence type="ECO:0008006" key="4">
    <source>
        <dbReference type="Google" id="ProtNLM"/>
    </source>
</evidence>
<evidence type="ECO:0000256" key="1">
    <source>
        <dbReference type="SAM" id="SignalP"/>
    </source>
</evidence>
<name>D5CM55_SIDLE</name>
<dbReference type="RefSeq" id="WP_013028568.1">
    <property type="nucleotide sequence ID" value="NC_013959.1"/>
</dbReference>
<feature type="signal peptide" evidence="1">
    <location>
        <begin position="1"/>
        <end position="21"/>
    </location>
</feature>
<dbReference type="OrthoDB" id="8778183at2"/>
<keyword evidence="1" id="KW-0732">Signal</keyword>
<feature type="chain" id="PRO_5003070413" description="Lipoprotein" evidence="1">
    <location>
        <begin position="22"/>
        <end position="228"/>
    </location>
</feature>
<protein>
    <recommendedName>
        <fullName evidence="4">Lipoprotein</fullName>
    </recommendedName>
</protein>
<sequence length="228" mass="25762" precursor="true">MRTILKSLLLLLLMVSLPASAQDECASPSHLKSHAGHYAKKIFWDNLPAVNNWPEALRKFNSYDSSAINIYDTGMVAIIFGWHEGATVTCANFRDSELWIKDPASPKSKWIGPFIKVGAIVPPYAENQYYFVKLFGNSCYTSDKKERWCFQPGAISIDAKLHPAELVLDTSEMPETGTPVTIDKDEENTLIFTPTPKGFKVFKYTFDPEEGYSQIDPHKTLPWRTLSH</sequence>
<evidence type="ECO:0000313" key="3">
    <source>
        <dbReference type="Proteomes" id="UP000001625"/>
    </source>
</evidence>
<gene>
    <name evidence="2" type="ordered locus">Slit_0428</name>
</gene>
<dbReference type="KEGG" id="slt:Slit_0428"/>
<dbReference type="AlphaFoldDB" id="D5CM55"/>
<dbReference type="Proteomes" id="UP000001625">
    <property type="component" value="Chromosome"/>
</dbReference>
<organism evidence="2 3">
    <name type="scientific">Sideroxydans lithotrophicus (strain ES-1)</name>
    <dbReference type="NCBI Taxonomy" id="580332"/>
    <lineage>
        <taxon>Bacteria</taxon>
        <taxon>Pseudomonadati</taxon>
        <taxon>Pseudomonadota</taxon>
        <taxon>Betaproteobacteria</taxon>
        <taxon>Nitrosomonadales</taxon>
        <taxon>Gallionellaceae</taxon>
        <taxon>Sideroxydans</taxon>
    </lineage>
</organism>
<keyword evidence="3" id="KW-1185">Reference proteome</keyword>
<dbReference type="HOGENOM" id="CLU_1214139_0_0_4"/>
<reference evidence="2 3" key="1">
    <citation type="submission" date="2010-03" db="EMBL/GenBank/DDBJ databases">
        <title>Complete sequence of Sideroxydans lithotrophicus ES-1.</title>
        <authorList>
            <consortium name="US DOE Joint Genome Institute"/>
            <person name="Lucas S."/>
            <person name="Copeland A."/>
            <person name="Lapidus A."/>
            <person name="Cheng J.-F."/>
            <person name="Bruce D."/>
            <person name="Goodwin L."/>
            <person name="Pitluck S."/>
            <person name="Munk A.C."/>
            <person name="Detter J.C."/>
            <person name="Han C."/>
            <person name="Tapia R."/>
            <person name="Larimer F."/>
            <person name="Land M."/>
            <person name="Hauser L."/>
            <person name="Kyrpides N."/>
            <person name="Ivanova N."/>
            <person name="Emerson D."/>
            <person name="Woyke T."/>
        </authorList>
    </citation>
    <scope>NUCLEOTIDE SEQUENCE [LARGE SCALE GENOMIC DNA]</scope>
    <source>
        <strain evidence="2 3">ES-1</strain>
    </source>
</reference>
<proteinExistence type="predicted"/>
<dbReference type="EMBL" id="CP001965">
    <property type="protein sequence ID" value="ADE10669.1"/>
    <property type="molecule type" value="Genomic_DNA"/>
</dbReference>